<dbReference type="PANTHER" id="PTHR47338">
    <property type="entry name" value="ZN(II)2CYS6 TRANSCRIPTION FACTOR (EUROFUNG)-RELATED"/>
    <property type="match status" value="1"/>
</dbReference>
<feature type="compositionally biased region" description="Polar residues" evidence="6">
    <location>
        <begin position="599"/>
        <end position="610"/>
    </location>
</feature>
<evidence type="ECO:0000313" key="8">
    <source>
        <dbReference type="EMBL" id="KAK4645215.1"/>
    </source>
</evidence>
<keyword evidence="3" id="KW-0805">Transcription regulation</keyword>
<feature type="region of interest" description="Disordered" evidence="6">
    <location>
        <begin position="114"/>
        <end position="162"/>
    </location>
</feature>
<dbReference type="InterPro" id="IPR050815">
    <property type="entry name" value="TF_fung"/>
</dbReference>
<dbReference type="InterPro" id="IPR001138">
    <property type="entry name" value="Zn2Cys6_DnaBD"/>
</dbReference>
<feature type="compositionally biased region" description="Low complexity" evidence="6">
    <location>
        <begin position="147"/>
        <end position="162"/>
    </location>
</feature>
<dbReference type="CDD" id="cd12148">
    <property type="entry name" value="fungal_TF_MHR"/>
    <property type="match status" value="1"/>
</dbReference>
<dbReference type="EMBL" id="JAFFGZ010000004">
    <property type="protein sequence ID" value="KAK4645215.1"/>
    <property type="molecule type" value="Genomic_DNA"/>
</dbReference>
<name>A0ABR0FQG4_9PEZI</name>
<evidence type="ECO:0000256" key="1">
    <source>
        <dbReference type="ARBA" id="ARBA00004123"/>
    </source>
</evidence>
<feature type="compositionally biased region" description="Low complexity" evidence="6">
    <location>
        <begin position="114"/>
        <end position="129"/>
    </location>
</feature>
<evidence type="ECO:0000313" key="9">
    <source>
        <dbReference type="Proteomes" id="UP001322138"/>
    </source>
</evidence>
<sequence length="712" mass="77805">MSASPRTQQKRTAHTCITCRARKVRCDGRKGTCTNCERLGFGCSYDEHTGVEVVQTDAAVSRIAIPRRRVRRACQNCHEKKARCSGSTPSCDRCTAQGLHCVYLPGKRSLPLASPATASATSATSAPPATAHPPDSPSYDDGHSGRSAFASGTASPAPASAARAEPEEDLVLRAFDAFFRHVHHIPKFSFLHRASLMERYHAGSLDRSLVLALIAITALLTDLGPGMAEYGSQCMEEAVSLCLAGMEKPSIVRLQALVIAVEHRIFSRRFSGAFMLHALASRFATALRLNYENPELCFLARESRRRLMWSLYMIDSSISAGQRDVALWPDAERQIHVHLPCNERNFEFDLPEATESLRPPPPEPGMGTAPMPDALGFMALHVRIQWMRARILQCTSQAASSWSQQDLTTLPLRCAELLAELEGFEERLPPSFKWSEGNLRLRTYSPRLGIFVMTHVWWRQCHLDLYRLFLEGLREALPRPMLQQLDPNLVARSRQGCYNHARAMADMFAQLLTLGSSVPVTDLDLPGCAYQCTRALYHGLQTGTSDLAFTLERVQELSAVCLRAAQQSTTGPAAASIQADIERIITHGLKLPEGAPDSPTRNSSDPASVTKSAIDTRLAGHAQLTPDPAALYTFQPSVPATSAPSIALPSLAVTEPPIPAPVAPSHASGVTTGSNAFEEVLSGFTFGPELYGMDWSTFPTGWPNQQFTGSNM</sequence>
<dbReference type="PANTHER" id="PTHR47338:SF7">
    <property type="entry name" value="ZN(II)2CYS6 TRANSCRIPTION FACTOR (EUROFUNG)"/>
    <property type="match status" value="1"/>
</dbReference>
<dbReference type="CDD" id="cd00067">
    <property type="entry name" value="GAL4"/>
    <property type="match status" value="2"/>
</dbReference>
<dbReference type="InterPro" id="IPR036864">
    <property type="entry name" value="Zn2-C6_fun-type_DNA-bd_sf"/>
</dbReference>
<evidence type="ECO:0000256" key="3">
    <source>
        <dbReference type="ARBA" id="ARBA00023015"/>
    </source>
</evidence>
<evidence type="ECO:0000256" key="6">
    <source>
        <dbReference type="SAM" id="MobiDB-lite"/>
    </source>
</evidence>
<dbReference type="GeneID" id="87890959"/>
<keyword evidence="4" id="KW-0804">Transcription</keyword>
<reference evidence="8 9" key="1">
    <citation type="journal article" date="2023" name="bioRxiv">
        <title>High-quality genome assemblies of four members of thePodospora anserinaspecies complex.</title>
        <authorList>
            <person name="Ament-Velasquez S.L."/>
            <person name="Vogan A.A."/>
            <person name="Wallerman O."/>
            <person name="Hartmann F."/>
            <person name="Gautier V."/>
            <person name="Silar P."/>
            <person name="Giraud T."/>
            <person name="Johannesson H."/>
        </authorList>
    </citation>
    <scope>NUCLEOTIDE SEQUENCE [LARGE SCALE GENOMIC DNA]</scope>
    <source>
        <strain evidence="8 9">CBS 112042</strain>
    </source>
</reference>
<evidence type="ECO:0000256" key="5">
    <source>
        <dbReference type="ARBA" id="ARBA00023242"/>
    </source>
</evidence>
<evidence type="ECO:0000256" key="4">
    <source>
        <dbReference type="ARBA" id="ARBA00023163"/>
    </source>
</evidence>
<comment type="subcellular location">
    <subcellularLocation>
        <location evidence="1">Nucleus</location>
    </subcellularLocation>
</comment>
<evidence type="ECO:0000256" key="2">
    <source>
        <dbReference type="ARBA" id="ARBA00022723"/>
    </source>
</evidence>
<feature type="domain" description="Zn(2)-C6 fungal-type" evidence="7">
    <location>
        <begin position="15"/>
        <end position="45"/>
    </location>
</feature>
<feature type="domain" description="Zn(2)-C6 fungal-type" evidence="7">
    <location>
        <begin position="73"/>
        <end position="103"/>
    </location>
</feature>
<dbReference type="Proteomes" id="UP001322138">
    <property type="component" value="Unassembled WGS sequence"/>
</dbReference>
<keyword evidence="9" id="KW-1185">Reference proteome</keyword>
<dbReference type="Pfam" id="PF00172">
    <property type="entry name" value="Zn_clus"/>
    <property type="match status" value="2"/>
</dbReference>
<feature type="region of interest" description="Disordered" evidence="6">
    <location>
        <begin position="590"/>
        <end position="610"/>
    </location>
</feature>
<dbReference type="SMART" id="SM00066">
    <property type="entry name" value="GAL4"/>
    <property type="match status" value="2"/>
</dbReference>
<gene>
    <name evidence="8" type="ORF">QC761_000930</name>
</gene>
<proteinExistence type="predicted"/>
<dbReference type="Pfam" id="PF04082">
    <property type="entry name" value="Fungal_trans"/>
    <property type="match status" value="1"/>
</dbReference>
<dbReference type="Gene3D" id="4.10.240.10">
    <property type="entry name" value="Zn(2)-C6 fungal-type DNA-binding domain"/>
    <property type="match status" value="2"/>
</dbReference>
<evidence type="ECO:0000259" key="7">
    <source>
        <dbReference type="PROSITE" id="PS50048"/>
    </source>
</evidence>
<organism evidence="8 9">
    <name type="scientific">Podospora bellae-mahoneyi</name>
    <dbReference type="NCBI Taxonomy" id="2093777"/>
    <lineage>
        <taxon>Eukaryota</taxon>
        <taxon>Fungi</taxon>
        <taxon>Dikarya</taxon>
        <taxon>Ascomycota</taxon>
        <taxon>Pezizomycotina</taxon>
        <taxon>Sordariomycetes</taxon>
        <taxon>Sordariomycetidae</taxon>
        <taxon>Sordariales</taxon>
        <taxon>Podosporaceae</taxon>
        <taxon>Podospora</taxon>
    </lineage>
</organism>
<comment type="caution">
    <text evidence="8">The sequence shown here is derived from an EMBL/GenBank/DDBJ whole genome shotgun (WGS) entry which is preliminary data.</text>
</comment>
<keyword evidence="2" id="KW-0479">Metal-binding</keyword>
<dbReference type="PROSITE" id="PS00463">
    <property type="entry name" value="ZN2_CY6_FUNGAL_1"/>
    <property type="match status" value="2"/>
</dbReference>
<keyword evidence="5" id="KW-0539">Nucleus</keyword>
<dbReference type="PRINTS" id="PR00755">
    <property type="entry name" value="AFLATOXINBRP"/>
</dbReference>
<dbReference type="RefSeq" id="XP_062734191.1">
    <property type="nucleotide sequence ID" value="XM_062871892.1"/>
</dbReference>
<dbReference type="InterPro" id="IPR007219">
    <property type="entry name" value="XnlR_reg_dom"/>
</dbReference>
<dbReference type="SUPFAM" id="SSF57701">
    <property type="entry name" value="Zn2/Cys6 DNA-binding domain"/>
    <property type="match status" value="2"/>
</dbReference>
<dbReference type="SMART" id="SM00906">
    <property type="entry name" value="Fungal_trans"/>
    <property type="match status" value="1"/>
</dbReference>
<protein>
    <recommendedName>
        <fullName evidence="7">Zn(2)-C6 fungal-type domain-containing protein</fullName>
    </recommendedName>
</protein>
<dbReference type="PROSITE" id="PS50048">
    <property type="entry name" value="ZN2_CY6_FUNGAL_2"/>
    <property type="match status" value="2"/>
</dbReference>
<accession>A0ABR0FQG4</accession>